<protein>
    <submittedName>
        <fullName evidence="2">Uncharacterized protein</fullName>
    </submittedName>
</protein>
<name>A0ABX7LHB3_9BACL</name>
<keyword evidence="3" id="KW-1185">Reference proteome</keyword>
<keyword evidence="1" id="KW-1133">Transmembrane helix</keyword>
<proteinExistence type="predicted"/>
<accession>A0ABX7LHB3</accession>
<dbReference type="Proteomes" id="UP000663452">
    <property type="component" value="Chromosome"/>
</dbReference>
<evidence type="ECO:0000313" key="2">
    <source>
        <dbReference type="EMBL" id="QSF47376.1"/>
    </source>
</evidence>
<keyword evidence="1" id="KW-0472">Membrane</keyword>
<gene>
    <name evidence="2" type="ORF">JRJ22_12840</name>
</gene>
<sequence>MNEWLQNIGLFSVVLLLLYTIKKGYDQYDLKGIGDYEDVEVTRQAEEVVQSLHSDKS</sequence>
<evidence type="ECO:0000256" key="1">
    <source>
        <dbReference type="SAM" id="Phobius"/>
    </source>
</evidence>
<keyword evidence="1" id="KW-0812">Transmembrane</keyword>
<dbReference type="EMBL" id="CP070969">
    <property type="protein sequence ID" value="QSF47376.1"/>
    <property type="molecule type" value="Genomic_DNA"/>
</dbReference>
<feature type="transmembrane region" description="Helical" evidence="1">
    <location>
        <begin position="6"/>
        <end position="21"/>
    </location>
</feature>
<evidence type="ECO:0000313" key="3">
    <source>
        <dbReference type="Proteomes" id="UP000663452"/>
    </source>
</evidence>
<organism evidence="2 3">
    <name type="scientific">Paenibacillus tianjinensis</name>
    <dbReference type="NCBI Taxonomy" id="2810347"/>
    <lineage>
        <taxon>Bacteria</taxon>
        <taxon>Bacillati</taxon>
        <taxon>Bacillota</taxon>
        <taxon>Bacilli</taxon>
        <taxon>Bacillales</taxon>
        <taxon>Paenibacillaceae</taxon>
        <taxon>Paenibacillus</taxon>
    </lineage>
</organism>
<reference evidence="2 3" key="1">
    <citation type="submission" date="2021-02" db="EMBL/GenBank/DDBJ databases">
        <title>Paenibacillus tianjinensis sp. nov.</title>
        <authorList>
            <person name="Liu H."/>
        </authorList>
    </citation>
    <scope>NUCLEOTIDE SEQUENCE [LARGE SCALE GENOMIC DNA]</scope>
    <source>
        <strain evidence="2 3">TB2019</strain>
    </source>
</reference>
<dbReference type="RefSeq" id="WP_206104798.1">
    <property type="nucleotide sequence ID" value="NZ_CP070969.1"/>
</dbReference>